<comment type="pathway">
    <text evidence="2 14 15">Porphyrin-containing compound metabolism; protoporphyrin-IX biosynthesis; protoporphyrin-IX from protoporphyrinogen-IX: step 1/1.</text>
</comment>
<dbReference type="NCBIfam" id="TIGR00701">
    <property type="entry name" value="protoporphyrinogen oxidase HemJ"/>
    <property type="match status" value="1"/>
</dbReference>
<comment type="cofactor">
    <cofactor evidence="14 15">
        <name>heme b</name>
        <dbReference type="ChEBI" id="CHEBI:60344"/>
    </cofactor>
    <text evidence="14 15">Binds 1 heme b (iron(II)-protoporphyrin IX) group per subunit.</text>
</comment>
<evidence type="ECO:0000313" key="17">
    <source>
        <dbReference type="Proteomes" id="UP000019666"/>
    </source>
</evidence>
<evidence type="ECO:0000256" key="11">
    <source>
        <dbReference type="ARBA" id="ARBA00023004"/>
    </source>
</evidence>
<keyword evidence="12 14" id="KW-0472">Membrane</keyword>
<evidence type="ECO:0000256" key="2">
    <source>
        <dbReference type="ARBA" id="ARBA00005073"/>
    </source>
</evidence>
<evidence type="ECO:0000256" key="8">
    <source>
        <dbReference type="ARBA" id="ARBA00022723"/>
    </source>
</evidence>
<proteinExistence type="inferred from homology"/>
<keyword evidence="5 14" id="KW-1003">Cell membrane</keyword>
<organism evidence="16 17">
    <name type="scientific">Rubellimicrobium mesophilum DSM 19309</name>
    <dbReference type="NCBI Taxonomy" id="442562"/>
    <lineage>
        <taxon>Bacteria</taxon>
        <taxon>Pseudomonadati</taxon>
        <taxon>Pseudomonadota</taxon>
        <taxon>Alphaproteobacteria</taxon>
        <taxon>Rhodobacterales</taxon>
        <taxon>Roseobacteraceae</taxon>
        <taxon>Rubellimicrobium</taxon>
    </lineage>
</organism>
<evidence type="ECO:0000256" key="3">
    <source>
        <dbReference type="ARBA" id="ARBA00006501"/>
    </source>
</evidence>
<comment type="subunit">
    <text evidence="14">Homodimer.</text>
</comment>
<reference evidence="16 17" key="1">
    <citation type="submission" date="2013-02" db="EMBL/GenBank/DDBJ databases">
        <authorList>
            <person name="Fiebig A."/>
            <person name="Goeker M."/>
            <person name="Klenk H.-P.P."/>
        </authorList>
    </citation>
    <scope>NUCLEOTIDE SEQUENCE [LARGE SCALE GENOMIC DNA]</scope>
    <source>
        <strain evidence="16 17">DSM 19309</strain>
    </source>
</reference>
<dbReference type="GO" id="GO:0006782">
    <property type="term" value="P:protoporphyrinogen IX biosynthetic process"/>
    <property type="evidence" value="ECO:0007669"/>
    <property type="project" value="UniProtKB-UniRule"/>
</dbReference>
<feature type="transmembrane region" description="Helical" evidence="14">
    <location>
        <begin position="70"/>
        <end position="90"/>
    </location>
</feature>
<dbReference type="PATRIC" id="fig|442562.3.peg.4148"/>
<feature type="transmembrane region" description="Helical" evidence="14">
    <location>
        <begin position="20"/>
        <end position="39"/>
    </location>
</feature>
<comment type="subcellular location">
    <subcellularLocation>
        <location evidence="1 14">Cell membrane</location>
        <topology evidence="1 14">Multi-pass membrane protein</topology>
    </subcellularLocation>
</comment>
<dbReference type="EC" id="1.3.99.-" evidence="14 15"/>
<keyword evidence="17" id="KW-1185">Reference proteome</keyword>
<gene>
    <name evidence="16" type="ORF">Rumeso_04213</name>
</gene>
<dbReference type="HAMAP" id="MF_02239">
    <property type="entry name" value="HemJ"/>
    <property type="match status" value="1"/>
</dbReference>
<sequence length="157" mass="17666">MATTVRADPMIDTLQSAYPWIKAAHVVAMVAWMAGLFYLPRLFVYHAERGTPGSELDATFQVMERRLLRAIMNPAMIATWVLGLLLLALGGWWTAGWFHVKLLGVLALTAFHMWCAARRRDFAAGRNTRPGRTYRIANELPTLLLLVIVAMVIVKPF</sequence>
<comment type="catalytic activity">
    <reaction evidence="13 14 15">
        <text>protoporphyrinogen IX + 3 A = protoporphyrin IX + 3 AH2</text>
        <dbReference type="Rhea" id="RHEA:62000"/>
        <dbReference type="ChEBI" id="CHEBI:13193"/>
        <dbReference type="ChEBI" id="CHEBI:17499"/>
        <dbReference type="ChEBI" id="CHEBI:57306"/>
        <dbReference type="ChEBI" id="CHEBI:57307"/>
    </reaction>
</comment>
<keyword evidence="7 14" id="KW-0812">Transmembrane</keyword>
<keyword evidence="9 14" id="KW-1133">Transmembrane helix</keyword>
<dbReference type="EMBL" id="AOSK01000120">
    <property type="protein sequence ID" value="EYD74156.1"/>
    <property type="molecule type" value="Genomic_DNA"/>
</dbReference>
<dbReference type="PANTHER" id="PTHR40255:SF1">
    <property type="entry name" value="PROTOPORPHYRINOGEN IX OXIDASE"/>
    <property type="match status" value="1"/>
</dbReference>
<evidence type="ECO:0000256" key="13">
    <source>
        <dbReference type="ARBA" id="ARBA00048390"/>
    </source>
</evidence>
<comment type="caution">
    <text evidence="16">The sequence shown here is derived from an EMBL/GenBank/DDBJ whole genome shotgun (WGS) entry which is preliminary data.</text>
</comment>
<dbReference type="Proteomes" id="UP000019666">
    <property type="component" value="Unassembled WGS sequence"/>
</dbReference>
<evidence type="ECO:0000256" key="6">
    <source>
        <dbReference type="ARBA" id="ARBA00022617"/>
    </source>
</evidence>
<feature type="binding site" description="axial binding residue" evidence="14">
    <location>
        <position position="25"/>
    </location>
    <ligand>
        <name>heme</name>
        <dbReference type="ChEBI" id="CHEBI:30413"/>
    </ligand>
    <ligandPart>
        <name>Fe</name>
        <dbReference type="ChEBI" id="CHEBI:18248"/>
    </ligandPart>
</feature>
<keyword evidence="11 14" id="KW-0408">Iron</keyword>
<dbReference type="GO" id="GO:0046872">
    <property type="term" value="F:metal ion binding"/>
    <property type="evidence" value="ECO:0007669"/>
    <property type="project" value="UniProtKB-UniRule"/>
</dbReference>
<evidence type="ECO:0000256" key="1">
    <source>
        <dbReference type="ARBA" id="ARBA00004651"/>
    </source>
</evidence>
<keyword evidence="10 14" id="KW-0560">Oxidoreductase</keyword>
<name>A0A017HIH8_9RHOB</name>
<dbReference type="PANTHER" id="PTHR40255">
    <property type="entry name" value="UPF0093 MEMBRANE PROTEIN SLR1790"/>
    <property type="match status" value="1"/>
</dbReference>
<evidence type="ECO:0000313" key="16">
    <source>
        <dbReference type="EMBL" id="EYD74156.1"/>
    </source>
</evidence>
<dbReference type="Pfam" id="PF03653">
    <property type="entry name" value="UPF0093"/>
    <property type="match status" value="1"/>
</dbReference>
<keyword evidence="6 14" id="KW-0349">Heme</keyword>
<evidence type="ECO:0000256" key="15">
    <source>
        <dbReference type="PIRNR" id="PIRNR004638"/>
    </source>
</evidence>
<comment type="similarity">
    <text evidence="3 14 15">Belongs to the HemJ family.</text>
</comment>
<comment type="function">
    <text evidence="14 15">Catalyzes the oxidation of protoporphyrinogen IX to protoporphyrin IX.</text>
</comment>
<evidence type="ECO:0000256" key="9">
    <source>
        <dbReference type="ARBA" id="ARBA00022989"/>
    </source>
</evidence>
<dbReference type="HOGENOM" id="CLU_125006_1_0_5"/>
<dbReference type="UniPathway" id="UPA00251">
    <property type="reaction ID" value="UER00324"/>
</dbReference>
<feature type="binding site" description="axial binding residue" evidence="14">
    <location>
        <position position="101"/>
    </location>
    <ligand>
        <name>heme</name>
        <dbReference type="ChEBI" id="CHEBI:30413"/>
    </ligand>
    <ligandPart>
        <name>Fe</name>
        <dbReference type="ChEBI" id="CHEBI:18248"/>
    </ligandPart>
</feature>
<dbReference type="GO" id="GO:0005886">
    <property type="term" value="C:plasma membrane"/>
    <property type="evidence" value="ECO:0007669"/>
    <property type="project" value="UniProtKB-SubCell"/>
</dbReference>
<feature type="transmembrane region" description="Helical" evidence="14">
    <location>
        <begin position="136"/>
        <end position="154"/>
    </location>
</feature>
<evidence type="ECO:0000256" key="5">
    <source>
        <dbReference type="ARBA" id="ARBA00022475"/>
    </source>
</evidence>
<dbReference type="STRING" id="442562.Rumeso_04213"/>
<keyword evidence="8 14" id="KW-0479">Metal-binding</keyword>
<evidence type="ECO:0000256" key="4">
    <source>
        <dbReference type="ARBA" id="ARBA00017504"/>
    </source>
</evidence>
<protein>
    <recommendedName>
        <fullName evidence="4 14">Protoporphyrinogen IX oxidase</fullName>
        <shortName evidence="14">PPO</shortName>
        <ecNumber evidence="14 15">1.3.99.-</ecNumber>
    </recommendedName>
</protein>
<evidence type="ECO:0000256" key="10">
    <source>
        <dbReference type="ARBA" id="ARBA00023002"/>
    </source>
</evidence>
<dbReference type="InterPro" id="IPR005265">
    <property type="entry name" value="HemJ-like"/>
</dbReference>
<feature type="transmembrane region" description="Helical" evidence="14">
    <location>
        <begin position="96"/>
        <end position="115"/>
    </location>
</feature>
<evidence type="ECO:0000256" key="14">
    <source>
        <dbReference type="HAMAP-Rule" id="MF_02239"/>
    </source>
</evidence>
<accession>A0A017HIH8</accession>
<evidence type="ECO:0000256" key="12">
    <source>
        <dbReference type="ARBA" id="ARBA00023136"/>
    </source>
</evidence>
<dbReference type="PIRSF" id="PIRSF004638">
    <property type="entry name" value="UCP004638"/>
    <property type="match status" value="1"/>
</dbReference>
<dbReference type="GO" id="GO:0070818">
    <property type="term" value="F:protoporphyrinogen oxidase activity"/>
    <property type="evidence" value="ECO:0007669"/>
    <property type="project" value="UniProtKB-UniRule"/>
</dbReference>
<dbReference type="AlphaFoldDB" id="A0A017HIH8"/>
<evidence type="ECO:0000256" key="7">
    <source>
        <dbReference type="ARBA" id="ARBA00022692"/>
    </source>
</evidence>